<dbReference type="CDD" id="cd00806">
    <property type="entry name" value="TrpRS_core"/>
    <property type="match status" value="1"/>
</dbReference>
<evidence type="ECO:0000256" key="8">
    <source>
        <dbReference type="HAMAP-Rule" id="MF_00140"/>
    </source>
</evidence>
<comment type="function">
    <text evidence="8">Catalyzes the attachment of tryptophan to tRNA(Trp).</text>
</comment>
<reference evidence="10 11" key="1">
    <citation type="submission" date="2017-09" db="EMBL/GenBank/DDBJ databases">
        <title>Depth-based differentiation of microbial function through sediment-hosted aquifers and enrichment of novel symbionts in the deep terrestrial subsurface.</title>
        <authorList>
            <person name="Probst A.J."/>
            <person name="Ladd B."/>
            <person name="Jarett J.K."/>
            <person name="Geller-Mcgrath D.E."/>
            <person name="Sieber C.M."/>
            <person name="Emerson J.B."/>
            <person name="Anantharaman K."/>
            <person name="Thomas B.C."/>
            <person name="Malmstrom R."/>
            <person name="Stieglmeier M."/>
            <person name="Klingl A."/>
            <person name="Woyke T."/>
            <person name="Ryan C.M."/>
            <person name="Banfield J.F."/>
        </authorList>
    </citation>
    <scope>NUCLEOTIDE SEQUENCE [LARGE SCALE GENOMIC DNA]</scope>
    <source>
        <strain evidence="10">CG11_big_fil_rev_8_21_14_0_20_39_34</strain>
    </source>
</reference>
<dbReference type="Gene3D" id="1.10.240.10">
    <property type="entry name" value="Tyrosyl-Transfer RNA Synthetase"/>
    <property type="match status" value="1"/>
</dbReference>
<feature type="binding site" evidence="8">
    <location>
        <position position="138"/>
    </location>
    <ligand>
        <name>L-tryptophan</name>
        <dbReference type="ChEBI" id="CHEBI:57912"/>
    </ligand>
</feature>
<comment type="similarity">
    <text evidence="1 8 9">Belongs to the class-I aminoacyl-tRNA synthetase family.</text>
</comment>
<keyword evidence="8" id="KW-0963">Cytoplasm</keyword>
<dbReference type="Gene3D" id="3.40.50.620">
    <property type="entry name" value="HUPs"/>
    <property type="match status" value="1"/>
</dbReference>
<dbReference type="PANTHER" id="PTHR43766:SF1">
    <property type="entry name" value="TRYPTOPHAN--TRNA LIGASE, MITOCHONDRIAL"/>
    <property type="match status" value="1"/>
</dbReference>
<dbReference type="Proteomes" id="UP000229600">
    <property type="component" value="Unassembled WGS sequence"/>
</dbReference>
<evidence type="ECO:0000256" key="1">
    <source>
        <dbReference type="ARBA" id="ARBA00005594"/>
    </source>
</evidence>
<feature type="binding site" evidence="8">
    <location>
        <begin position="197"/>
        <end position="201"/>
    </location>
    <ligand>
        <name>ATP</name>
        <dbReference type="ChEBI" id="CHEBI:30616"/>
    </ligand>
</feature>
<gene>
    <name evidence="8 10" type="primary">trpS</name>
    <name evidence="10" type="ORF">COV59_00915</name>
</gene>
<evidence type="ECO:0000256" key="5">
    <source>
        <dbReference type="ARBA" id="ARBA00022917"/>
    </source>
</evidence>
<feature type="binding site" evidence="8">
    <location>
        <position position="188"/>
    </location>
    <ligand>
        <name>ATP</name>
        <dbReference type="ChEBI" id="CHEBI:30616"/>
    </ligand>
</feature>
<evidence type="ECO:0000256" key="6">
    <source>
        <dbReference type="ARBA" id="ARBA00023146"/>
    </source>
</evidence>
<dbReference type="PROSITE" id="PS00178">
    <property type="entry name" value="AA_TRNA_LIGASE_I"/>
    <property type="match status" value="1"/>
</dbReference>
<dbReference type="PANTHER" id="PTHR43766">
    <property type="entry name" value="TRYPTOPHAN--TRNA LIGASE, MITOCHONDRIAL"/>
    <property type="match status" value="1"/>
</dbReference>
<comment type="subcellular location">
    <subcellularLocation>
        <location evidence="8">Cytoplasm</location>
    </subcellularLocation>
</comment>
<keyword evidence="5 8" id="KW-0648">Protein biosynthesis</keyword>
<feature type="short sequence motif" description="'HIGH' region" evidence="8">
    <location>
        <begin position="13"/>
        <end position="21"/>
    </location>
</feature>
<evidence type="ECO:0000256" key="4">
    <source>
        <dbReference type="ARBA" id="ARBA00022840"/>
    </source>
</evidence>
<keyword evidence="6 8" id="KW-0030">Aminoacyl-tRNA synthetase</keyword>
<dbReference type="InterPro" id="IPR024109">
    <property type="entry name" value="Trp-tRNA-ligase_bac-type"/>
</dbReference>
<organism evidence="10 11">
    <name type="scientific">Candidatus Magasanikbacteria bacterium CG11_big_fil_rev_8_21_14_0_20_39_34</name>
    <dbReference type="NCBI Taxonomy" id="1974653"/>
    <lineage>
        <taxon>Bacteria</taxon>
        <taxon>Candidatus Magasanikiibacteriota</taxon>
    </lineage>
</organism>
<dbReference type="EC" id="6.1.1.2" evidence="8"/>
<keyword evidence="3 8" id="KW-0547">Nucleotide-binding</keyword>
<dbReference type="GO" id="GO:0005829">
    <property type="term" value="C:cytosol"/>
    <property type="evidence" value="ECO:0007669"/>
    <property type="project" value="TreeGrafter"/>
</dbReference>
<accession>A0A2H0N677</accession>
<dbReference type="InterPro" id="IPR002305">
    <property type="entry name" value="aa-tRNA-synth_Ic"/>
</dbReference>
<dbReference type="GO" id="GO:0006436">
    <property type="term" value="P:tryptophanyl-tRNA aminoacylation"/>
    <property type="evidence" value="ECO:0007669"/>
    <property type="project" value="UniProtKB-UniRule"/>
</dbReference>
<dbReference type="PRINTS" id="PR01039">
    <property type="entry name" value="TRNASYNTHTRP"/>
</dbReference>
<comment type="subunit">
    <text evidence="8">Homodimer.</text>
</comment>
<protein>
    <recommendedName>
        <fullName evidence="8">Tryptophan--tRNA ligase</fullName>
        <ecNumber evidence="8">6.1.1.2</ecNumber>
    </recommendedName>
    <alternativeName>
        <fullName evidence="8">Tryptophanyl-tRNA synthetase</fullName>
        <shortName evidence="8">TrpRS</shortName>
    </alternativeName>
</protein>
<comment type="catalytic activity">
    <reaction evidence="7 8">
        <text>tRNA(Trp) + L-tryptophan + ATP = L-tryptophyl-tRNA(Trp) + AMP + diphosphate + H(+)</text>
        <dbReference type="Rhea" id="RHEA:24080"/>
        <dbReference type="Rhea" id="RHEA-COMP:9671"/>
        <dbReference type="Rhea" id="RHEA-COMP:9705"/>
        <dbReference type="ChEBI" id="CHEBI:15378"/>
        <dbReference type="ChEBI" id="CHEBI:30616"/>
        <dbReference type="ChEBI" id="CHEBI:33019"/>
        <dbReference type="ChEBI" id="CHEBI:57912"/>
        <dbReference type="ChEBI" id="CHEBI:78442"/>
        <dbReference type="ChEBI" id="CHEBI:78535"/>
        <dbReference type="ChEBI" id="CHEBI:456215"/>
        <dbReference type="EC" id="6.1.1.2"/>
    </reaction>
</comment>
<feature type="binding site" evidence="8">
    <location>
        <begin position="12"/>
        <end position="14"/>
    </location>
    <ligand>
        <name>ATP</name>
        <dbReference type="ChEBI" id="CHEBI:30616"/>
    </ligand>
</feature>
<evidence type="ECO:0000256" key="3">
    <source>
        <dbReference type="ARBA" id="ARBA00022741"/>
    </source>
</evidence>
<evidence type="ECO:0000256" key="7">
    <source>
        <dbReference type="ARBA" id="ARBA00049929"/>
    </source>
</evidence>
<evidence type="ECO:0000313" key="11">
    <source>
        <dbReference type="Proteomes" id="UP000229600"/>
    </source>
</evidence>
<evidence type="ECO:0000256" key="2">
    <source>
        <dbReference type="ARBA" id="ARBA00022598"/>
    </source>
</evidence>
<proteinExistence type="inferred from homology"/>
<dbReference type="AlphaFoldDB" id="A0A2H0N677"/>
<dbReference type="InterPro" id="IPR014729">
    <property type="entry name" value="Rossmann-like_a/b/a_fold"/>
</dbReference>
<dbReference type="HAMAP" id="MF_00140_B">
    <property type="entry name" value="Trp_tRNA_synth_B"/>
    <property type="match status" value="1"/>
</dbReference>
<feature type="short sequence motif" description="'KMSKS' region" evidence="8">
    <location>
        <begin position="197"/>
        <end position="201"/>
    </location>
</feature>
<keyword evidence="2 8" id="KW-0436">Ligase</keyword>
<dbReference type="InterPro" id="IPR050203">
    <property type="entry name" value="Trp-tRNA_synthetase"/>
</dbReference>
<evidence type="ECO:0000313" key="10">
    <source>
        <dbReference type="EMBL" id="PIR04392.1"/>
    </source>
</evidence>
<dbReference type="InterPro" id="IPR002306">
    <property type="entry name" value="Trp-tRNA-ligase"/>
</dbReference>
<dbReference type="Pfam" id="PF00579">
    <property type="entry name" value="tRNA-synt_1b"/>
    <property type="match status" value="1"/>
</dbReference>
<evidence type="ECO:0000256" key="9">
    <source>
        <dbReference type="RuleBase" id="RU363036"/>
    </source>
</evidence>
<name>A0A2H0N677_9BACT</name>
<feature type="binding site" evidence="8">
    <location>
        <begin position="20"/>
        <end position="21"/>
    </location>
    <ligand>
        <name>ATP</name>
        <dbReference type="ChEBI" id="CHEBI:30616"/>
    </ligand>
</feature>
<keyword evidence="4 8" id="KW-0067">ATP-binding</keyword>
<dbReference type="EMBL" id="PCWN01000003">
    <property type="protein sequence ID" value="PIR04392.1"/>
    <property type="molecule type" value="Genomic_DNA"/>
</dbReference>
<feature type="binding site" evidence="8">
    <location>
        <begin position="150"/>
        <end position="152"/>
    </location>
    <ligand>
        <name>ATP</name>
        <dbReference type="ChEBI" id="CHEBI:30616"/>
    </ligand>
</feature>
<dbReference type="SUPFAM" id="SSF52374">
    <property type="entry name" value="Nucleotidylyl transferase"/>
    <property type="match status" value="1"/>
</dbReference>
<dbReference type="InterPro" id="IPR001412">
    <property type="entry name" value="aa-tRNA-synth_I_CS"/>
</dbReference>
<comment type="caution">
    <text evidence="10">The sequence shown here is derived from an EMBL/GenBank/DDBJ whole genome shotgun (WGS) entry which is preliminary data.</text>
</comment>
<dbReference type="GO" id="GO:0004830">
    <property type="term" value="F:tryptophan-tRNA ligase activity"/>
    <property type="evidence" value="ECO:0007669"/>
    <property type="project" value="UniProtKB-UniRule"/>
</dbReference>
<dbReference type="GO" id="GO:0005524">
    <property type="term" value="F:ATP binding"/>
    <property type="evidence" value="ECO:0007669"/>
    <property type="project" value="UniProtKB-UniRule"/>
</dbReference>
<dbReference type="NCBIfam" id="TIGR00233">
    <property type="entry name" value="trpS"/>
    <property type="match status" value="1"/>
</dbReference>
<sequence length="328" mass="36964">MTKKPILISGIQPTGNLHIGNYLGAVKNWVDLQNSGKYRMFICIVDLHALTGNQSAEEVKKNTLNLAIELLAAGIDPKKTTLFVQSHVTGHTELAWLFNCITPLGELERMTQFKDKSSRQMKNINAGLLTYPALMASDILLYQSQRIPVGEDQVQHVELTRSIARWFNGRYGDYFTLPEVVLTNIPRVKSLQEPDKKMSKSHGEKNYIALCDDPEVIQNKLKKAVTASEGGMGSQGVQNLLGLLKEFGEKDVYEMYLKQEKDGTIQYGNLKKDLAQIISDTFSDFRVERKKYLSNQRRVLTILKEGAKGAQKVADKTLKEVYRLVGLR</sequence>